<evidence type="ECO:0000313" key="1">
    <source>
        <dbReference type="EMBL" id="OEJ99305.1"/>
    </source>
</evidence>
<protein>
    <submittedName>
        <fullName evidence="1">Uncharacterized protein</fullName>
    </submittedName>
</protein>
<keyword evidence="2" id="KW-1185">Reference proteome</keyword>
<name>A0A1E5SJK4_9FLAO</name>
<dbReference type="AlphaFoldDB" id="A0A1E5SJK4"/>
<reference evidence="1 2" key="1">
    <citation type="submission" date="2016-05" db="EMBL/GenBank/DDBJ databases">
        <title>Draft Genome Sequence of Algibacter sp. Strain SK-16 Isolated from the Surface Water of Aburatsubo Inlet.</title>
        <authorList>
            <person name="Wong S.-K."/>
            <person name="Yoshizawa S."/>
            <person name="Nakajima Y."/>
            <person name="Ogura Y."/>
            <person name="Tetsuya H."/>
            <person name="Hamasaki K."/>
        </authorList>
    </citation>
    <scope>NUCLEOTIDE SEQUENCE [LARGE SCALE GENOMIC DNA]</scope>
    <source>
        <strain evidence="1 2">SK-16</strain>
    </source>
</reference>
<sequence>MLLDGFGHNLIVFFTGEILNLFDKGLLPVYKPLAQALPFNASQKTFKFSGSGFKSVITSG</sequence>
<evidence type="ECO:0000313" key="2">
    <source>
        <dbReference type="Proteomes" id="UP000095713"/>
    </source>
</evidence>
<gene>
    <name evidence="1" type="ORF">A8C32_09060</name>
</gene>
<comment type="caution">
    <text evidence="1">The sequence shown here is derived from an EMBL/GenBank/DDBJ whole genome shotgun (WGS) entry which is preliminary data.</text>
</comment>
<accession>A0A1E5SJK4</accession>
<dbReference type="Proteomes" id="UP000095713">
    <property type="component" value="Unassembled WGS sequence"/>
</dbReference>
<dbReference type="RefSeq" id="WP_069831981.1">
    <property type="nucleotide sequence ID" value="NZ_MDJD01000054.1"/>
</dbReference>
<organism evidence="1 2">
    <name type="scientific">Flavivirga aquatica</name>
    <dbReference type="NCBI Taxonomy" id="1849968"/>
    <lineage>
        <taxon>Bacteria</taxon>
        <taxon>Pseudomonadati</taxon>
        <taxon>Bacteroidota</taxon>
        <taxon>Flavobacteriia</taxon>
        <taxon>Flavobacteriales</taxon>
        <taxon>Flavobacteriaceae</taxon>
        <taxon>Flavivirga</taxon>
    </lineage>
</organism>
<dbReference type="EMBL" id="MDJD01000054">
    <property type="protein sequence ID" value="OEJ99305.1"/>
    <property type="molecule type" value="Genomic_DNA"/>
</dbReference>
<proteinExistence type="predicted"/>